<dbReference type="EMBL" id="CAJPDS010000119">
    <property type="protein sequence ID" value="CAF9938764.1"/>
    <property type="molecule type" value="Genomic_DNA"/>
</dbReference>
<evidence type="ECO:0000259" key="2">
    <source>
        <dbReference type="PROSITE" id="PS50097"/>
    </source>
</evidence>
<sequence length="256" mass="29251">MSSKRSLADSVTESTESPSQHQPAKRTRLSGEQDLLDGLYKTIVTVYVGPHSDAFQIYKELLCHNSPFFKAALEGSFKEGDEQTVSLPEDDVKTFKIYLTWLNTTQLRYNFDDVEWWLCFAQLWVFADKIGSTSLKNKTIDAICATIKQNRDLAWASPHAVCYTFDNTSSDCLLRHLVVLHAYHNPVRNMSSVSNLEHYPVAFLSRLTSILFRNPQKWDSEGKFNNSVKLNFEATRYHIECSDTCCSETSNKKPEV</sequence>
<evidence type="ECO:0000313" key="3">
    <source>
        <dbReference type="EMBL" id="CAF9938764.1"/>
    </source>
</evidence>
<dbReference type="PANTHER" id="PTHR47843:SF2">
    <property type="entry name" value="BTB DOMAIN-CONTAINING PROTEIN"/>
    <property type="match status" value="1"/>
</dbReference>
<feature type="compositionally biased region" description="Polar residues" evidence="1">
    <location>
        <begin position="1"/>
        <end position="22"/>
    </location>
</feature>
<feature type="domain" description="BTB" evidence="2">
    <location>
        <begin position="42"/>
        <end position="111"/>
    </location>
</feature>
<dbReference type="AlphaFoldDB" id="A0A8H3PEQ4"/>
<dbReference type="OrthoDB" id="194443at2759"/>
<keyword evidence="4" id="KW-1185">Reference proteome</keyword>
<protein>
    <recommendedName>
        <fullName evidence="2">BTB domain-containing protein</fullName>
    </recommendedName>
</protein>
<feature type="region of interest" description="Disordered" evidence="1">
    <location>
        <begin position="1"/>
        <end position="29"/>
    </location>
</feature>
<evidence type="ECO:0000313" key="4">
    <source>
        <dbReference type="Proteomes" id="UP000664521"/>
    </source>
</evidence>
<organism evidence="3 4">
    <name type="scientific">Heterodermia speciosa</name>
    <dbReference type="NCBI Taxonomy" id="116794"/>
    <lineage>
        <taxon>Eukaryota</taxon>
        <taxon>Fungi</taxon>
        <taxon>Dikarya</taxon>
        <taxon>Ascomycota</taxon>
        <taxon>Pezizomycotina</taxon>
        <taxon>Lecanoromycetes</taxon>
        <taxon>OSLEUM clade</taxon>
        <taxon>Lecanoromycetidae</taxon>
        <taxon>Caliciales</taxon>
        <taxon>Physciaceae</taxon>
        <taxon>Heterodermia</taxon>
    </lineage>
</organism>
<accession>A0A8H3PEQ4</accession>
<dbReference type="PANTHER" id="PTHR47843">
    <property type="entry name" value="BTB DOMAIN-CONTAINING PROTEIN-RELATED"/>
    <property type="match status" value="1"/>
</dbReference>
<dbReference type="PROSITE" id="PS50097">
    <property type="entry name" value="BTB"/>
    <property type="match status" value="1"/>
</dbReference>
<proteinExistence type="predicted"/>
<dbReference type="InterPro" id="IPR000210">
    <property type="entry name" value="BTB/POZ_dom"/>
</dbReference>
<evidence type="ECO:0000256" key="1">
    <source>
        <dbReference type="SAM" id="MobiDB-lite"/>
    </source>
</evidence>
<name>A0A8H3PEQ4_9LECA</name>
<dbReference type="InterPro" id="IPR011333">
    <property type="entry name" value="SKP1/BTB/POZ_sf"/>
</dbReference>
<comment type="caution">
    <text evidence="3">The sequence shown here is derived from an EMBL/GenBank/DDBJ whole genome shotgun (WGS) entry which is preliminary data.</text>
</comment>
<dbReference type="SUPFAM" id="SSF54695">
    <property type="entry name" value="POZ domain"/>
    <property type="match status" value="1"/>
</dbReference>
<reference evidence="3" key="1">
    <citation type="submission" date="2021-03" db="EMBL/GenBank/DDBJ databases">
        <authorList>
            <person name="Tagirdzhanova G."/>
        </authorList>
    </citation>
    <scope>NUCLEOTIDE SEQUENCE</scope>
</reference>
<dbReference type="Proteomes" id="UP000664521">
    <property type="component" value="Unassembled WGS sequence"/>
</dbReference>
<dbReference type="CDD" id="cd18186">
    <property type="entry name" value="BTB_POZ_ZBTB_KLHL-like"/>
    <property type="match status" value="1"/>
</dbReference>
<dbReference type="Gene3D" id="3.30.710.10">
    <property type="entry name" value="Potassium Channel Kv1.1, Chain A"/>
    <property type="match status" value="1"/>
</dbReference>
<gene>
    <name evidence="3" type="ORF">HETSPECPRED_001181</name>
</gene>